<reference evidence="2" key="2">
    <citation type="submission" date="2019-07" db="EMBL/GenBank/DDBJ databases">
        <authorList>
            <person name="Seetharam A."/>
            <person name="Woodhouse M."/>
            <person name="Cannon E."/>
        </authorList>
    </citation>
    <scope>NUCLEOTIDE SEQUENCE [LARGE SCALE GENOMIC DNA]</scope>
    <source>
        <strain evidence="2">cv. B73</strain>
    </source>
</reference>
<dbReference type="EnsemblPlants" id="Zm00001eb225220_T001">
    <property type="protein sequence ID" value="Zm00001eb225220_P001"/>
    <property type="gene ID" value="Zm00001eb225220"/>
</dbReference>
<evidence type="ECO:0000313" key="2">
    <source>
        <dbReference type="EnsemblPlants" id="Zm00001eb225220_P001"/>
    </source>
</evidence>
<feature type="compositionally biased region" description="Basic and acidic residues" evidence="1">
    <location>
        <begin position="7"/>
        <end position="35"/>
    </location>
</feature>
<feature type="compositionally biased region" description="Basic and acidic residues" evidence="1">
    <location>
        <begin position="87"/>
        <end position="110"/>
    </location>
</feature>
<name>A0A804PC83_MAIZE</name>
<evidence type="ECO:0000256" key="1">
    <source>
        <dbReference type="SAM" id="MobiDB-lite"/>
    </source>
</evidence>
<evidence type="ECO:0000313" key="3">
    <source>
        <dbReference type="Proteomes" id="UP000007305"/>
    </source>
</evidence>
<dbReference type="Proteomes" id="UP000007305">
    <property type="component" value="Chromosome 5"/>
</dbReference>
<dbReference type="Gramene" id="Zm00001eb225220_T001">
    <property type="protein sequence ID" value="Zm00001eb225220_P001"/>
    <property type="gene ID" value="Zm00001eb225220"/>
</dbReference>
<reference evidence="2" key="3">
    <citation type="submission" date="2021-05" db="UniProtKB">
        <authorList>
            <consortium name="EnsemblPlants"/>
        </authorList>
    </citation>
    <scope>IDENTIFICATION</scope>
    <source>
        <strain evidence="2">cv. B73</strain>
    </source>
</reference>
<dbReference type="AlphaFoldDB" id="A0A804PC83"/>
<protein>
    <submittedName>
        <fullName evidence="2">Uncharacterized protein</fullName>
    </submittedName>
</protein>
<reference evidence="3" key="1">
    <citation type="journal article" date="2009" name="Science">
        <title>The B73 maize genome: complexity, diversity, and dynamics.</title>
        <authorList>
            <person name="Schnable P.S."/>
            <person name="Ware D."/>
            <person name="Fulton R.S."/>
            <person name="Stein J.C."/>
            <person name="Wei F."/>
            <person name="Pasternak S."/>
            <person name="Liang C."/>
            <person name="Zhang J."/>
            <person name="Fulton L."/>
            <person name="Graves T.A."/>
            <person name="Minx P."/>
            <person name="Reily A.D."/>
            <person name="Courtney L."/>
            <person name="Kruchowski S.S."/>
            <person name="Tomlinson C."/>
            <person name="Strong C."/>
            <person name="Delehaunty K."/>
            <person name="Fronick C."/>
            <person name="Courtney B."/>
            <person name="Rock S.M."/>
            <person name="Belter E."/>
            <person name="Du F."/>
            <person name="Kim K."/>
            <person name="Abbott R.M."/>
            <person name="Cotton M."/>
            <person name="Levy A."/>
            <person name="Marchetto P."/>
            <person name="Ochoa K."/>
            <person name="Jackson S.M."/>
            <person name="Gillam B."/>
            <person name="Chen W."/>
            <person name="Yan L."/>
            <person name="Higginbotham J."/>
            <person name="Cardenas M."/>
            <person name="Waligorski J."/>
            <person name="Applebaum E."/>
            <person name="Phelps L."/>
            <person name="Falcone J."/>
            <person name="Kanchi K."/>
            <person name="Thane T."/>
            <person name="Scimone A."/>
            <person name="Thane N."/>
            <person name="Henke J."/>
            <person name="Wang T."/>
            <person name="Ruppert J."/>
            <person name="Shah N."/>
            <person name="Rotter K."/>
            <person name="Hodges J."/>
            <person name="Ingenthron E."/>
            <person name="Cordes M."/>
            <person name="Kohlberg S."/>
            <person name="Sgro J."/>
            <person name="Delgado B."/>
            <person name="Mead K."/>
            <person name="Chinwalla A."/>
            <person name="Leonard S."/>
            <person name="Crouse K."/>
            <person name="Collura K."/>
            <person name="Kudrna D."/>
            <person name="Currie J."/>
            <person name="He R."/>
            <person name="Angelova A."/>
            <person name="Rajasekar S."/>
            <person name="Mueller T."/>
            <person name="Lomeli R."/>
            <person name="Scara G."/>
            <person name="Ko A."/>
            <person name="Delaney K."/>
            <person name="Wissotski M."/>
            <person name="Lopez G."/>
            <person name="Campos D."/>
            <person name="Braidotti M."/>
            <person name="Ashley E."/>
            <person name="Golser W."/>
            <person name="Kim H."/>
            <person name="Lee S."/>
            <person name="Lin J."/>
            <person name="Dujmic Z."/>
            <person name="Kim W."/>
            <person name="Talag J."/>
            <person name="Zuccolo A."/>
            <person name="Fan C."/>
            <person name="Sebastian A."/>
            <person name="Kramer M."/>
            <person name="Spiegel L."/>
            <person name="Nascimento L."/>
            <person name="Zutavern T."/>
            <person name="Miller B."/>
            <person name="Ambroise C."/>
            <person name="Muller S."/>
            <person name="Spooner W."/>
            <person name="Narechania A."/>
            <person name="Ren L."/>
            <person name="Wei S."/>
            <person name="Kumari S."/>
            <person name="Faga B."/>
            <person name="Levy M.J."/>
            <person name="McMahan L."/>
            <person name="Van Buren P."/>
            <person name="Vaughn M.W."/>
            <person name="Ying K."/>
            <person name="Yeh C.-T."/>
            <person name="Emrich S.J."/>
            <person name="Jia Y."/>
            <person name="Kalyanaraman A."/>
            <person name="Hsia A.-P."/>
            <person name="Barbazuk W.B."/>
            <person name="Baucom R.S."/>
            <person name="Brutnell T.P."/>
            <person name="Carpita N.C."/>
            <person name="Chaparro C."/>
            <person name="Chia J.-M."/>
            <person name="Deragon J.-M."/>
            <person name="Estill J.C."/>
            <person name="Fu Y."/>
            <person name="Jeddeloh J.A."/>
            <person name="Han Y."/>
            <person name="Lee H."/>
            <person name="Li P."/>
            <person name="Lisch D.R."/>
            <person name="Liu S."/>
            <person name="Liu Z."/>
            <person name="Nagel D.H."/>
            <person name="McCann M.C."/>
            <person name="SanMiguel P."/>
            <person name="Myers A.M."/>
            <person name="Nettleton D."/>
            <person name="Nguyen J."/>
            <person name="Penning B.W."/>
            <person name="Ponnala L."/>
            <person name="Schneider K.L."/>
            <person name="Schwartz D.C."/>
            <person name="Sharma A."/>
            <person name="Soderlund C."/>
            <person name="Springer N.M."/>
            <person name="Sun Q."/>
            <person name="Wang H."/>
            <person name="Waterman M."/>
            <person name="Westerman R."/>
            <person name="Wolfgruber T.K."/>
            <person name="Yang L."/>
            <person name="Yu Y."/>
            <person name="Zhang L."/>
            <person name="Zhou S."/>
            <person name="Zhu Q."/>
            <person name="Bennetzen J.L."/>
            <person name="Dawe R.K."/>
            <person name="Jiang J."/>
            <person name="Jiang N."/>
            <person name="Presting G.G."/>
            <person name="Wessler S.R."/>
            <person name="Aluru S."/>
            <person name="Martienssen R.A."/>
            <person name="Clifton S.W."/>
            <person name="McCombie W.R."/>
            <person name="Wing R.A."/>
            <person name="Wilson R.K."/>
        </authorList>
    </citation>
    <scope>NUCLEOTIDE SEQUENCE [LARGE SCALE GENOMIC DNA]</scope>
    <source>
        <strain evidence="3">cv. B73</strain>
    </source>
</reference>
<feature type="region of interest" description="Disordered" evidence="1">
    <location>
        <begin position="1"/>
        <end position="151"/>
    </location>
</feature>
<accession>A0A804PC83</accession>
<feature type="compositionally biased region" description="Basic and acidic residues" evidence="1">
    <location>
        <begin position="64"/>
        <end position="78"/>
    </location>
</feature>
<dbReference type="InParanoid" id="A0A804PC83"/>
<keyword evidence="3" id="KW-1185">Reference proteome</keyword>
<organism evidence="2 3">
    <name type="scientific">Zea mays</name>
    <name type="common">Maize</name>
    <dbReference type="NCBI Taxonomy" id="4577"/>
    <lineage>
        <taxon>Eukaryota</taxon>
        <taxon>Viridiplantae</taxon>
        <taxon>Streptophyta</taxon>
        <taxon>Embryophyta</taxon>
        <taxon>Tracheophyta</taxon>
        <taxon>Spermatophyta</taxon>
        <taxon>Magnoliopsida</taxon>
        <taxon>Liliopsida</taxon>
        <taxon>Poales</taxon>
        <taxon>Poaceae</taxon>
        <taxon>PACMAD clade</taxon>
        <taxon>Panicoideae</taxon>
        <taxon>Andropogonodae</taxon>
        <taxon>Andropogoneae</taxon>
        <taxon>Tripsacinae</taxon>
        <taxon>Zea</taxon>
    </lineage>
</organism>
<proteinExistence type="predicted"/>
<sequence length="184" mass="20713">MDWSWDGWRRERAGRGDRPGTREQDPSQPWREQRSGRGGYLGVQCRQGEPEPRPSASRAWAMARGERTATERLNRLEGAEGAVTMGRRPEQGKRMAMETREELSELEAARRPGSSSRPWKRKLGDRGAQGLHGAQMPGRAASLREAGERAGAGIEHGQELRHAFHGRSFGWALDSGKRGWEWLM</sequence>